<keyword evidence="3" id="KW-1185">Reference proteome</keyword>
<accession>A0ABY1R701</accession>
<name>A0ABY1R701_9MICO</name>
<evidence type="ECO:0008006" key="4">
    <source>
        <dbReference type="Google" id="ProtNLM"/>
    </source>
</evidence>
<dbReference type="RefSeq" id="WP_086472371.1">
    <property type="nucleotide sequence ID" value="NZ_FXWJ01000001.1"/>
</dbReference>
<gene>
    <name evidence="2" type="ORF">SAMN06295909_0068</name>
</gene>
<dbReference type="Proteomes" id="UP000194464">
    <property type="component" value="Unassembled WGS sequence"/>
</dbReference>
<reference evidence="2 3" key="1">
    <citation type="submission" date="2017-04" db="EMBL/GenBank/DDBJ databases">
        <authorList>
            <person name="Varghese N."/>
            <person name="Submissions S."/>
        </authorList>
    </citation>
    <scope>NUCLEOTIDE SEQUENCE [LARGE SCALE GENOMIC DNA]</scope>
    <source>
        <strain evidence="2 3">VKM Ac-1784</strain>
    </source>
</reference>
<sequence length="236" mass="25060">MARKKFLTLVTAGLVVAGGFGGVAAQAVSMNSVADVADDTAAPTVPDETTTPAVDDAYIDEFFLQGKWQEFRQVGQLTMESCMAEGGFPFDGTTFDGMPSGLSEVDQEAWYAAAEPCWAERDAATAAAEAAYVPTEEERAAALAFAGQYQGWIDEMRSCMADRGHEFVGDVDMTLQTAPFADAKLPAGMPDGLSPDDAHTWLLDATGYDSSYPRSEQSTWEASCGFVADAAAGFDH</sequence>
<evidence type="ECO:0000313" key="2">
    <source>
        <dbReference type="EMBL" id="SMQ57903.1"/>
    </source>
</evidence>
<organism evidence="2 3">
    <name type="scientific">Plantibacter elymi</name>
    <name type="common">nom. nud.</name>
    <dbReference type="NCBI Taxonomy" id="199708"/>
    <lineage>
        <taxon>Bacteria</taxon>
        <taxon>Bacillati</taxon>
        <taxon>Actinomycetota</taxon>
        <taxon>Actinomycetes</taxon>
        <taxon>Micrococcales</taxon>
        <taxon>Microbacteriaceae</taxon>
        <taxon>Plantibacter</taxon>
    </lineage>
</organism>
<dbReference type="EMBL" id="FXWJ01000001">
    <property type="protein sequence ID" value="SMQ57903.1"/>
    <property type="molecule type" value="Genomic_DNA"/>
</dbReference>
<feature type="chain" id="PRO_5045542204" description="Metalloprotease" evidence="1">
    <location>
        <begin position="26"/>
        <end position="236"/>
    </location>
</feature>
<keyword evidence="1" id="KW-0732">Signal</keyword>
<feature type="signal peptide" evidence="1">
    <location>
        <begin position="1"/>
        <end position="25"/>
    </location>
</feature>
<protein>
    <recommendedName>
        <fullName evidence="4">Metalloprotease</fullName>
    </recommendedName>
</protein>
<proteinExistence type="predicted"/>
<evidence type="ECO:0000313" key="3">
    <source>
        <dbReference type="Proteomes" id="UP000194464"/>
    </source>
</evidence>
<comment type="caution">
    <text evidence="2">The sequence shown here is derived from an EMBL/GenBank/DDBJ whole genome shotgun (WGS) entry which is preliminary data.</text>
</comment>
<evidence type="ECO:0000256" key="1">
    <source>
        <dbReference type="SAM" id="SignalP"/>
    </source>
</evidence>